<evidence type="ECO:0000313" key="2">
    <source>
        <dbReference type="Proteomes" id="UP001372338"/>
    </source>
</evidence>
<name>A0AAN9HR32_CROPI</name>
<proteinExistence type="predicted"/>
<sequence length="75" mass="8447">MIRLTVTQDTKVASAVEKLNYFYFTSFSLSPSSLLKDAAFQNPNWVSAKVRTLLHDVSAEQKGFGTLLVFLFLLM</sequence>
<comment type="caution">
    <text evidence="1">The sequence shown here is derived from an EMBL/GenBank/DDBJ whole genome shotgun (WGS) entry which is preliminary data.</text>
</comment>
<dbReference type="EMBL" id="JAYWIO010000008">
    <property type="protein sequence ID" value="KAK7246031.1"/>
    <property type="molecule type" value="Genomic_DNA"/>
</dbReference>
<evidence type="ECO:0000313" key="1">
    <source>
        <dbReference type="EMBL" id="KAK7246031.1"/>
    </source>
</evidence>
<dbReference type="AlphaFoldDB" id="A0AAN9HR32"/>
<keyword evidence="2" id="KW-1185">Reference proteome</keyword>
<dbReference type="Proteomes" id="UP001372338">
    <property type="component" value="Unassembled WGS sequence"/>
</dbReference>
<protein>
    <submittedName>
        <fullName evidence="1">Uncharacterized protein</fullName>
    </submittedName>
</protein>
<accession>A0AAN9HR32</accession>
<reference evidence="1 2" key="1">
    <citation type="submission" date="2024-01" db="EMBL/GenBank/DDBJ databases">
        <title>The genomes of 5 underutilized Papilionoideae crops provide insights into root nodulation and disease resistanc.</title>
        <authorList>
            <person name="Yuan L."/>
        </authorList>
    </citation>
    <scope>NUCLEOTIDE SEQUENCE [LARGE SCALE GENOMIC DNA]</scope>
    <source>
        <strain evidence="1">ZHUSHIDOU_FW_LH</strain>
        <tissue evidence="1">Leaf</tissue>
    </source>
</reference>
<gene>
    <name evidence="1" type="ORF">RIF29_40888</name>
</gene>
<organism evidence="1 2">
    <name type="scientific">Crotalaria pallida</name>
    <name type="common">Smooth rattlebox</name>
    <name type="synonym">Crotalaria striata</name>
    <dbReference type="NCBI Taxonomy" id="3830"/>
    <lineage>
        <taxon>Eukaryota</taxon>
        <taxon>Viridiplantae</taxon>
        <taxon>Streptophyta</taxon>
        <taxon>Embryophyta</taxon>
        <taxon>Tracheophyta</taxon>
        <taxon>Spermatophyta</taxon>
        <taxon>Magnoliopsida</taxon>
        <taxon>eudicotyledons</taxon>
        <taxon>Gunneridae</taxon>
        <taxon>Pentapetalae</taxon>
        <taxon>rosids</taxon>
        <taxon>fabids</taxon>
        <taxon>Fabales</taxon>
        <taxon>Fabaceae</taxon>
        <taxon>Papilionoideae</taxon>
        <taxon>50 kb inversion clade</taxon>
        <taxon>genistoids sensu lato</taxon>
        <taxon>core genistoids</taxon>
        <taxon>Crotalarieae</taxon>
        <taxon>Crotalaria</taxon>
    </lineage>
</organism>